<keyword evidence="3" id="KW-0963">Cytoplasm</keyword>
<dbReference type="PANTHER" id="PTHR33620:SF1">
    <property type="entry name" value="UREASE ACCESSORY PROTEIN F"/>
    <property type="match status" value="1"/>
</dbReference>
<dbReference type="InterPro" id="IPR038277">
    <property type="entry name" value="UreF_sf"/>
</dbReference>
<dbReference type="RefSeq" id="WP_135190849.1">
    <property type="nucleotide sequence ID" value="NZ_SPUM01000109.1"/>
</dbReference>
<dbReference type="Gene3D" id="1.10.4190.10">
    <property type="entry name" value="Urease accessory protein UreF"/>
    <property type="match status" value="1"/>
</dbReference>
<comment type="caution">
    <text evidence="4">The sequence shown here is derived from an EMBL/GenBank/DDBJ whole genome shotgun (WGS) entry which is preliminary data.</text>
</comment>
<dbReference type="AlphaFoldDB" id="A0A4Y9SUY3"/>
<comment type="function">
    <text evidence="3">Required for maturation of urease via the functional incorporation of the urease nickel metallocenter.</text>
</comment>
<reference evidence="4 6" key="1">
    <citation type="submission" date="2019-03" db="EMBL/GenBank/DDBJ databases">
        <title>Draft genome of Massilia hortus sp. nov., a novel bacterial species of the Oxalobacteraceae family.</title>
        <authorList>
            <person name="Peta V."/>
            <person name="Raths R."/>
            <person name="Bucking H."/>
        </authorList>
    </citation>
    <scope>NUCLEOTIDE SEQUENCE [LARGE SCALE GENOMIC DNA]</scope>
    <source>
        <strain evidence="4 6">ONC3</strain>
    </source>
</reference>
<evidence type="ECO:0000256" key="1">
    <source>
        <dbReference type="ARBA" id="ARBA00022988"/>
    </source>
</evidence>
<dbReference type="InterPro" id="IPR002639">
    <property type="entry name" value="UreF"/>
</dbReference>
<dbReference type="GO" id="GO:0005737">
    <property type="term" value="C:cytoplasm"/>
    <property type="evidence" value="ECO:0007669"/>
    <property type="project" value="UniProtKB-SubCell"/>
</dbReference>
<comment type="subunit">
    <text evidence="3">UreD, UreF and UreG form a complex that acts as a GTP-hydrolysis-dependent molecular chaperone, activating the urease apoprotein by helping to assemble the nickel containing metallocenter of UreC. The UreE protein probably delivers the nickel.</text>
</comment>
<evidence type="ECO:0000313" key="6">
    <source>
        <dbReference type="Proteomes" id="UP000297258"/>
    </source>
</evidence>
<evidence type="ECO:0000256" key="2">
    <source>
        <dbReference type="ARBA" id="ARBA00023186"/>
    </source>
</evidence>
<dbReference type="Proteomes" id="UP000297258">
    <property type="component" value="Unassembled WGS sequence"/>
</dbReference>
<dbReference type="EMBL" id="SPUM01000109">
    <property type="protein sequence ID" value="TFW30530.1"/>
    <property type="molecule type" value="Genomic_DNA"/>
</dbReference>
<sequence length="245" mass="25639">MEESSAGTAMPLQAAAGMDLTAFLGSLQLADSLFPSGLYTLSHGLESFAQAGLLKPARLEALLTDYLRHGVGPSDGAALACAHRAAQTGDLDIAVQADLRLSAIKLPREARTNSQRTGRQLLKTASGIFGGATLLTYGGITERGEAPCNHAIALGLTMAQLGIDREHAVAGELYAFAASAVGSAVRLAVIDHHFAQVVLAALKPVIVQSARLQCLSNIEDIASSTPLIDIMAMQHERAEVRLFVS</sequence>
<evidence type="ECO:0000256" key="3">
    <source>
        <dbReference type="HAMAP-Rule" id="MF_01385"/>
    </source>
</evidence>
<accession>A0A4Y9SUY3</accession>
<dbReference type="PANTHER" id="PTHR33620">
    <property type="entry name" value="UREASE ACCESSORY PROTEIN F"/>
    <property type="match status" value="1"/>
</dbReference>
<protein>
    <recommendedName>
        <fullName evidence="3">Urease accessory protein UreF</fullName>
    </recommendedName>
</protein>
<comment type="subcellular location">
    <subcellularLocation>
        <location evidence="3">Cytoplasm</location>
    </subcellularLocation>
</comment>
<proteinExistence type="inferred from homology"/>
<name>A0A4Y9SUY3_9BURK</name>
<dbReference type="Pfam" id="PF01730">
    <property type="entry name" value="UreF"/>
    <property type="match status" value="1"/>
</dbReference>
<keyword evidence="2 3" id="KW-0143">Chaperone</keyword>
<dbReference type="GO" id="GO:0016151">
    <property type="term" value="F:nickel cation binding"/>
    <property type="evidence" value="ECO:0007669"/>
    <property type="project" value="UniProtKB-UniRule"/>
</dbReference>
<organism evidence="4 6">
    <name type="scientific">Massilia horti</name>
    <dbReference type="NCBI Taxonomy" id="2562153"/>
    <lineage>
        <taxon>Bacteria</taxon>
        <taxon>Pseudomonadati</taxon>
        <taxon>Pseudomonadota</taxon>
        <taxon>Betaproteobacteria</taxon>
        <taxon>Burkholderiales</taxon>
        <taxon>Oxalobacteraceae</taxon>
        <taxon>Telluria group</taxon>
        <taxon>Massilia</taxon>
    </lineage>
</organism>
<keyword evidence="1 3" id="KW-0996">Nickel insertion</keyword>
<evidence type="ECO:0000313" key="5">
    <source>
        <dbReference type="EMBL" id="TFW30551.1"/>
    </source>
</evidence>
<gene>
    <name evidence="3" type="primary">ureF</name>
    <name evidence="4" type="ORF">E4O92_16585</name>
    <name evidence="5" type="ORF">E4O92_16700</name>
</gene>
<dbReference type="HAMAP" id="MF_01385">
    <property type="entry name" value="UreF"/>
    <property type="match status" value="1"/>
</dbReference>
<dbReference type="PIRSF" id="PIRSF009467">
    <property type="entry name" value="Ureas_acces_UreF"/>
    <property type="match status" value="1"/>
</dbReference>
<comment type="similarity">
    <text evidence="3">Belongs to the UreF family.</text>
</comment>
<dbReference type="OrthoDB" id="9798772at2"/>
<keyword evidence="6" id="KW-1185">Reference proteome</keyword>
<evidence type="ECO:0000313" key="4">
    <source>
        <dbReference type="EMBL" id="TFW30530.1"/>
    </source>
</evidence>
<dbReference type="EMBL" id="SPUM01000109">
    <property type="protein sequence ID" value="TFW30551.1"/>
    <property type="molecule type" value="Genomic_DNA"/>
</dbReference>